<protein>
    <recommendedName>
        <fullName evidence="4">META domain-containing protein</fullName>
    </recommendedName>
</protein>
<feature type="chain" id="PRO_5046860673" description="META domain-containing protein" evidence="1">
    <location>
        <begin position="22"/>
        <end position="158"/>
    </location>
</feature>
<keyword evidence="3" id="KW-1185">Reference proteome</keyword>
<reference evidence="2 3" key="1">
    <citation type="submission" date="2022-06" db="EMBL/GenBank/DDBJ databases">
        <authorList>
            <person name="Xuan X."/>
        </authorList>
    </citation>
    <scope>NUCLEOTIDE SEQUENCE [LARGE SCALE GENOMIC DNA]</scope>
    <source>
        <strain evidence="2 3">2V75</strain>
    </source>
</reference>
<dbReference type="RefSeq" id="WP_252741651.1">
    <property type="nucleotide sequence ID" value="NZ_JAMXIB010000007.1"/>
</dbReference>
<organism evidence="2 3">
    <name type="scientific">Robiginitalea marina</name>
    <dbReference type="NCBI Taxonomy" id="2954105"/>
    <lineage>
        <taxon>Bacteria</taxon>
        <taxon>Pseudomonadati</taxon>
        <taxon>Bacteroidota</taxon>
        <taxon>Flavobacteriia</taxon>
        <taxon>Flavobacteriales</taxon>
        <taxon>Flavobacteriaceae</taxon>
        <taxon>Robiginitalea</taxon>
    </lineage>
</organism>
<evidence type="ECO:0000256" key="1">
    <source>
        <dbReference type="SAM" id="SignalP"/>
    </source>
</evidence>
<evidence type="ECO:0008006" key="4">
    <source>
        <dbReference type="Google" id="ProtNLM"/>
    </source>
</evidence>
<dbReference type="EMBL" id="JAMXIB010000007">
    <property type="protein sequence ID" value="MCO5725279.1"/>
    <property type="molecule type" value="Genomic_DNA"/>
</dbReference>
<sequence length="158" mass="17445">MKTLLKPFVLALFAMSVASCDSDEDTPNNPSDINATELQSMAQEGQWRITYFFDTDKEETSDFNGYVFTFGADGVVLASNGTTEITGTWSVTDSDDDPFDDSPDDSDDVDFNLFFSAPAEFAELTDDWDIIEYSANRIKLIDVSGGNGGTDYLTFEKN</sequence>
<keyword evidence="1" id="KW-0732">Signal</keyword>
<accession>A0ABT1B005</accession>
<name>A0ABT1B005_9FLAO</name>
<evidence type="ECO:0000313" key="2">
    <source>
        <dbReference type="EMBL" id="MCO5725279.1"/>
    </source>
</evidence>
<gene>
    <name evidence="2" type="ORF">NG653_10460</name>
</gene>
<proteinExistence type="predicted"/>
<dbReference type="Proteomes" id="UP001206312">
    <property type="component" value="Unassembled WGS sequence"/>
</dbReference>
<comment type="caution">
    <text evidence="2">The sequence shown here is derived from an EMBL/GenBank/DDBJ whole genome shotgun (WGS) entry which is preliminary data.</text>
</comment>
<dbReference type="PROSITE" id="PS51257">
    <property type="entry name" value="PROKAR_LIPOPROTEIN"/>
    <property type="match status" value="1"/>
</dbReference>
<feature type="signal peptide" evidence="1">
    <location>
        <begin position="1"/>
        <end position="21"/>
    </location>
</feature>
<evidence type="ECO:0000313" key="3">
    <source>
        <dbReference type="Proteomes" id="UP001206312"/>
    </source>
</evidence>